<gene>
    <name evidence="8" type="ORF">FA045_08185</name>
</gene>
<dbReference type="InterPro" id="IPR037185">
    <property type="entry name" value="EmrE-like"/>
</dbReference>
<evidence type="ECO:0000256" key="3">
    <source>
        <dbReference type="ARBA" id="ARBA00022692"/>
    </source>
</evidence>
<comment type="caution">
    <text evidence="8">The sequence shown here is derived from an EMBL/GenBank/DDBJ whole genome shotgun (WGS) entry which is preliminary data.</text>
</comment>
<proteinExistence type="predicted"/>
<reference evidence="8 9" key="1">
    <citation type="submission" date="2019-04" db="EMBL/GenBank/DDBJ databases">
        <title>Pedobacter sp. AR-2-6 sp. nov., isolated from Arctic soil.</title>
        <authorList>
            <person name="Dahal R.H."/>
            <person name="Kim D.-U."/>
        </authorList>
    </citation>
    <scope>NUCLEOTIDE SEQUENCE [LARGE SCALE GENOMIC DNA]</scope>
    <source>
        <strain evidence="8 9">AR-2-6</strain>
    </source>
</reference>
<dbReference type="InterPro" id="IPR000620">
    <property type="entry name" value="EamA_dom"/>
</dbReference>
<feature type="domain" description="EamA" evidence="7">
    <location>
        <begin position="155"/>
        <end position="292"/>
    </location>
</feature>
<sequence>MSTKTDFKLIGALLAVAIVWGTTYLGIRIAVHTIPPWFVTAMRQSIATLILLVILIKQNQLKWIGWSHLKRQILLSSLMVIIANGMTTVAEQSIPSGLTSLLNALNPIVVFIGCVLIGLQKLTLKGIIGVVVGFLGVAFIFRDGLNDLLDPNYKTGIIYLAIAISGWAAGTIYTKKYTQQSSNIMLDLFYQFAFSAIVQLVFAFAFSKTIAPNTWSIESLLAVVYLGVFGSVVGYFCYHYALKKVSATKVSILSYFNTIIAIFLGWLILDEVITYDLLIATALIILGVFITNYKGRQKELAKN</sequence>
<feature type="transmembrane region" description="Helical" evidence="6">
    <location>
        <begin position="219"/>
        <end position="238"/>
    </location>
</feature>
<feature type="transmembrane region" description="Helical" evidence="6">
    <location>
        <begin position="250"/>
        <end position="269"/>
    </location>
</feature>
<comment type="subcellular location">
    <subcellularLocation>
        <location evidence="1">Cell membrane</location>
        <topology evidence="1">Multi-pass membrane protein</topology>
    </subcellularLocation>
</comment>
<dbReference type="AlphaFoldDB" id="A0A4U1C708"/>
<organism evidence="8 9">
    <name type="scientific">Pedobacter cryotolerans</name>
    <dbReference type="NCBI Taxonomy" id="2571270"/>
    <lineage>
        <taxon>Bacteria</taxon>
        <taxon>Pseudomonadati</taxon>
        <taxon>Bacteroidota</taxon>
        <taxon>Sphingobacteriia</taxon>
        <taxon>Sphingobacteriales</taxon>
        <taxon>Sphingobacteriaceae</taxon>
        <taxon>Pedobacter</taxon>
    </lineage>
</organism>
<dbReference type="EMBL" id="SWBO01000004">
    <property type="protein sequence ID" value="TKC01214.1"/>
    <property type="molecule type" value="Genomic_DNA"/>
</dbReference>
<feature type="transmembrane region" description="Helical" evidence="6">
    <location>
        <begin position="98"/>
        <end position="119"/>
    </location>
</feature>
<protein>
    <submittedName>
        <fullName evidence="8">Permease</fullName>
    </submittedName>
</protein>
<dbReference type="InterPro" id="IPR050638">
    <property type="entry name" value="AA-Vitamin_Transporters"/>
</dbReference>
<evidence type="ECO:0000259" key="7">
    <source>
        <dbReference type="Pfam" id="PF00892"/>
    </source>
</evidence>
<keyword evidence="5 6" id="KW-0472">Membrane</keyword>
<name>A0A4U1C708_9SPHI</name>
<keyword evidence="4 6" id="KW-1133">Transmembrane helix</keyword>
<dbReference type="OrthoDB" id="9812547at2"/>
<feature type="transmembrane region" description="Helical" evidence="6">
    <location>
        <begin position="186"/>
        <end position="207"/>
    </location>
</feature>
<evidence type="ECO:0000256" key="2">
    <source>
        <dbReference type="ARBA" id="ARBA00022475"/>
    </source>
</evidence>
<dbReference type="Proteomes" id="UP000310477">
    <property type="component" value="Unassembled WGS sequence"/>
</dbReference>
<dbReference type="PANTHER" id="PTHR32322:SF18">
    <property type="entry name" value="S-ADENOSYLMETHIONINE_S-ADENOSYLHOMOCYSTEINE TRANSPORTER"/>
    <property type="match status" value="1"/>
</dbReference>
<feature type="transmembrane region" description="Helical" evidence="6">
    <location>
        <begin position="37"/>
        <end position="56"/>
    </location>
</feature>
<dbReference type="GO" id="GO:0005886">
    <property type="term" value="C:plasma membrane"/>
    <property type="evidence" value="ECO:0007669"/>
    <property type="project" value="UniProtKB-SubCell"/>
</dbReference>
<evidence type="ECO:0000256" key="4">
    <source>
        <dbReference type="ARBA" id="ARBA00022989"/>
    </source>
</evidence>
<dbReference type="SUPFAM" id="SSF103481">
    <property type="entry name" value="Multidrug resistance efflux transporter EmrE"/>
    <property type="match status" value="2"/>
</dbReference>
<keyword evidence="3 6" id="KW-0812">Transmembrane</keyword>
<feature type="transmembrane region" description="Helical" evidence="6">
    <location>
        <begin position="68"/>
        <end position="86"/>
    </location>
</feature>
<feature type="transmembrane region" description="Helical" evidence="6">
    <location>
        <begin position="157"/>
        <end position="174"/>
    </location>
</feature>
<evidence type="ECO:0000256" key="1">
    <source>
        <dbReference type="ARBA" id="ARBA00004651"/>
    </source>
</evidence>
<accession>A0A4U1C708</accession>
<feature type="transmembrane region" description="Helical" evidence="6">
    <location>
        <begin position="126"/>
        <end position="145"/>
    </location>
</feature>
<evidence type="ECO:0000313" key="9">
    <source>
        <dbReference type="Proteomes" id="UP000310477"/>
    </source>
</evidence>
<dbReference type="RefSeq" id="WP_136876385.1">
    <property type="nucleotide sequence ID" value="NZ_SWBO01000004.1"/>
</dbReference>
<keyword evidence="9" id="KW-1185">Reference proteome</keyword>
<keyword evidence="2" id="KW-1003">Cell membrane</keyword>
<dbReference type="Pfam" id="PF00892">
    <property type="entry name" value="EamA"/>
    <property type="match status" value="2"/>
</dbReference>
<feature type="transmembrane region" description="Helical" evidence="6">
    <location>
        <begin position="275"/>
        <end position="293"/>
    </location>
</feature>
<evidence type="ECO:0000256" key="5">
    <source>
        <dbReference type="ARBA" id="ARBA00023136"/>
    </source>
</evidence>
<evidence type="ECO:0000256" key="6">
    <source>
        <dbReference type="SAM" id="Phobius"/>
    </source>
</evidence>
<feature type="transmembrane region" description="Helical" evidence="6">
    <location>
        <begin position="12"/>
        <end position="31"/>
    </location>
</feature>
<dbReference type="PANTHER" id="PTHR32322">
    <property type="entry name" value="INNER MEMBRANE TRANSPORTER"/>
    <property type="match status" value="1"/>
</dbReference>
<feature type="domain" description="EamA" evidence="7">
    <location>
        <begin position="12"/>
        <end position="141"/>
    </location>
</feature>
<evidence type="ECO:0000313" key="8">
    <source>
        <dbReference type="EMBL" id="TKC01214.1"/>
    </source>
</evidence>